<sequence>MEEIRYRHPVRIVQDYMDTGITVLYHRPTQLETLVDLFGAATTRKRIFDAALAATLKDHGIPGLYMVI</sequence>
<dbReference type="EMBL" id="CAADFD010000042">
    <property type="protein sequence ID" value="VFJ58541.1"/>
    <property type="molecule type" value="Genomic_DNA"/>
</dbReference>
<name>A0A450SWY8_9GAMM</name>
<dbReference type="AlphaFoldDB" id="A0A450SWY8"/>
<accession>A0A450SWY8</accession>
<evidence type="ECO:0000313" key="1">
    <source>
        <dbReference type="EMBL" id="VFJ58541.1"/>
    </source>
</evidence>
<organism evidence="1">
    <name type="scientific">Candidatus Kentrum sp. FW</name>
    <dbReference type="NCBI Taxonomy" id="2126338"/>
    <lineage>
        <taxon>Bacteria</taxon>
        <taxon>Pseudomonadati</taxon>
        <taxon>Pseudomonadota</taxon>
        <taxon>Gammaproteobacteria</taxon>
        <taxon>Candidatus Kentrum</taxon>
    </lineage>
</organism>
<reference evidence="1" key="1">
    <citation type="submission" date="2019-02" db="EMBL/GenBank/DDBJ databases">
        <authorList>
            <person name="Gruber-Vodicka R. H."/>
            <person name="Seah K. B. B."/>
        </authorList>
    </citation>
    <scope>NUCLEOTIDE SEQUENCE</scope>
    <source>
        <strain evidence="1">BECK_BZ106</strain>
    </source>
</reference>
<proteinExistence type="predicted"/>
<protein>
    <submittedName>
        <fullName evidence="1">Uncharacterized protein</fullName>
    </submittedName>
</protein>
<gene>
    <name evidence="1" type="ORF">BECKFW1821B_GA0114236_104211</name>
</gene>